<dbReference type="PANTHER" id="PTHR43278:SF1">
    <property type="entry name" value="IRON-SULFUR FLAVOPROTEIN MJ1083"/>
    <property type="match status" value="1"/>
</dbReference>
<reference evidence="4 5" key="1">
    <citation type="submission" date="2020-08" db="EMBL/GenBank/DDBJ databases">
        <title>A Genomic Blueprint of the Chicken Gut Microbiome.</title>
        <authorList>
            <person name="Gilroy R."/>
            <person name="Ravi A."/>
            <person name="Getino M."/>
            <person name="Pursley I."/>
            <person name="Horton D.L."/>
            <person name="Alikhan N.-F."/>
            <person name="Baker D."/>
            <person name="Gharbi K."/>
            <person name="Hall N."/>
            <person name="Watson M."/>
            <person name="Adriaenssens E.M."/>
            <person name="Foster-Nyarko E."/>
            <person name="Jarju S."/>
            <person name="Secka A."/>
            <person name="Antonio M."/>
            <person name="Oren A."/>
            <person name="Chaudhuri R."/>
            <person name="La Ragione R.M."/>
            <person name="Hildebrand F."/>
            <person name="Pallen M.J."/>
        </authorList>
    </citation>
    <scope>NUCLEOTIDE SEQUENCE [LARGE SCALE GENOMIC DNA]</scope>
    <source>
        <strain evidence="4 5">Sa1CVN1</strain>
    </source>
</reference>
<comment type="caution">
    <text evidence="4">The sequence shown here is derived from an EMBL/GenBank/DDBJ whole genome shotgun (WGS) entry which is preliminary data.</text>
</comment>
<keyword evidence="2" id="KW-0288">FMN</keyword>
<organism evidence="4 5">
    <name type="scientific">Phocaeicola intestinalis</name>
    <dbReference type="NCBI Taxonomy" id="2762212"/>
    <lineage>
        <taxon>Bacteria</taxon>
        <taxon>Pseudomonadati</taxon>
        <taxon>Bacteroidota</taxon>
        <taxon>Bacteroidia</taxon>
        <taxon>Bacteroidales</taxon>
        <taxon>Bacteroidaceae</taxon>
        <taxon>Phocaeicola</taxon>
    </lineage>
</organism>
<dbReference type="Pfam" id="PF03358">
    <property type="entry name" value="FMN_red"/>
    <property type="match status" value="1"/>
</dbReference>
<sequence length="189" mass="20960">MNVLILNASPRPKGNISRMLGAMEEEAVKAGMQVMSVRVSDLHVVPCKGCMVCRTKQACVLPEDDAQRVLQLIGACDVLVIGAPCYWGNMPGTLKVLFDRLVYGMMGESLQGIPQPLHKGKRAMLLSTCTTPFPFNVFFRQSRGTIRALREILRWSGFKISATLEVGGTKKHPVSGKTLERCRRMIRKL</sequence>
<dbReference type="PANTHER" id="PTHR43278">
    <property type="entry name" value="NAD(P)H-DEPENDENT FMN-CONTAINING OXIDOREDUCTASE YWQN-RELATED"/>
    <property type="match status" value="1"/>
</dbReference>
<keyword evidence="5" id="KW-1185">Reference proteome</keyword>
<keyword evidence="1" id="KW-0285">Flavoprotein</keyword>
<gene>
    <name evidence="4" type="ORF">H9625_00915</name>
</gene>
<dbReference type="EMBL" id="JACSPP010000002">
    <property type="protein sequence ID" value="MBD8039022.1"/>
    <property type="molecule type" value="Genomic_DNA"/>
</dbReference>
<dbReference type="SUPFAM" id="SSF52218">
    <property type="entry name" value="Flavoproteins"/>
    <property type="match status" value="1"/>
</dbReference>
<dbReference type="InterPro" id="IPR029039">
    <property type="entry name" value="Flavoprotein-like_sf"/>
</dbReference>
<dbReference type="RefSeq" id="WP_087247418.1">
    <property type="nucleotide sequence ID" value="NZ_JACSPP010000002.1"/>
</dbReference>
<dbReference type="Gene3D" id="3.40.50.360">
    <property type="match status" value="1"/>
</dbReference>
<evidence type="ECO:0000259" key="3">
    <source>
        <dbReference type="Pfam" id="PF03358"/>
    </source>
</evidence>
<protein>
    <submittedName>
        <fullName evidence="4">Flavodoxin family protein</fullName>
    </submittedName>
</protein>
<dbReference type="InterPro" id="IPR005025">
    <property type="entry name" value="FMN_Rdtase-like_dom"/>
</dbReference>
<dbReference type="InterPro" id="IPR051796">
    <property type="entry name" value="ISF_SsuE-like"/>
</dbReference>
<feature type="domain" description="NADPH-dependent FMN reductase-like" evidence="3">
    <location>
        <begin position="1"/>
        <end position="129"/>
    </location>
</feature>
<accession>A0ABR8Y484</accession>
<proteinExistence type="predicted"/>
<evidence type="ECO:0000313" key="4">
    <source>
        <dbReference type="EMBL" id="MBD8039022.1"/>
    </source>
</evidence>
<evidence type="ECO:0000256" key="2">
    <source>
        <dbReference type="ARBA" id="ARBA00022643"/>
    </source>
</evidence>
<name>A0ABR8Y484_9BACT</name>
<evidence type="ECO:0000256" key="1">
    <source>
        <dbReference type="ARBA" id="ARBA00022630"/>
    </source>
</evidence>
<dbReference type="Proteomes" id="UP000620874">
    <property type="component" value="Unassembled WGS sequence"/>
</dbReference>
<evidence type="ECO:0000313" key="5">
    <source>
        <dbReference type="Proteomes" id="UP000620874"/>
    </source>
</evidence>